<dbReference type="Pfam" id="PF00201">
    <property type="entry name" value="UDPGT"/>
    <property type="match status" value="1"/>
</dbReference>
<accession>A0ABN8J9L6</accession>
<dbReference type="EMBL" id="OW152821">
    <property type="protein sequence ID" value="CAH2076948.1"/>
    <property type="molecule type" value="Genomic_DNA"/>
</dbReference>
<dbReference type="PANTHER" id="PTHR48043:SF145">
    <property type="entry name" value="FI06409P-RELATED"/>
    <property type="match status" value="1"/>
</dbReference>
<dbReference type="InterPro" id="IPR002213">
    <property type="entry name" value="UDP_glucos_trans"/>
</dbReference>
<evidence type="ECO:0000256" key="2">
    <source>
        <dbReference type="ARBA" id="ARBA00022676"/>
    </source>
</evidence>
<name>A0ABN8J9L6_9NEOP</name>
<protein>
    <submittedName>
        <fullName evidence="4">Uncharacterized protein</fullName>
    </submittedName>
</protein>
<sequence>MPYIRASICDNCQYCSCRAVVEMCVARSCLIFFPLALLIVNGHGARILGLFPHVGKSHYMVFQPLLQKLAERGHQVTTVSFFPMRNPPANYTDVSLEGASHLGLESMDLSNFEYRSPLMSVPLLNTLLQSLHEVTVLRDVGLRVCESILNWPSLADALTREYDLVLMENFNSDCMLGLMHVYGMRAPIVGISSCTLLPWTADRFGLVDNPAYVPLITTSYTTNMTFKQRLENSFVNLYLKYWYHQLQEEERGMIERHFGVKVPDLEELGKEQTVAIL</sequence>
<feature type="non-terminal residue" evidence="4">
    <location>
        <position position="277"/>
    </location>
</feature>
<dbReference type="PANTHER" id="PTHR48043">
    <property type="entry name" value="EG:EG0003.4 PROTEIN-RELATED"/>
    <property type="match status" value="1"/>
</dbReference>
<evidence type="ECO:0000313" key="5">
    <source>
        <dbReference type="Proteomes" id="UP000837857"/>
    </source>
</evidence>
<keyword evidence="2" id="KW-0328">Glycosyltransferase</keyword>
<keyword evidence="5" id="KW-1185">Reference proteome</keyword>
<keyword evidence="3" id="KW-0808">Transferase</keyword>
<proteinExistence type="inferred from homology"/>
<dbReference type="InterPro" id="IPR050271">
    <property type="entry name" value="UDP-glycosyltransferase"/>
</dbReference>
<evidence type="ECO:0000313" key="4">
    <source>
        <dbReference type="EMBL" id="CAH2076948.1"/>
    </source>
</evidence>
<evidence type="ECO:0000256" key="1">
    <source>
        <dbReference type="ARBA" id="ARBA00009995"/>
    </source>
</evidence>
<comment type="similarity">
    <text evidence="1">Belongs to the UDP-glycosyltransferase family.</text>
</comment>
<evidence type="ECO:0000256" key="3">
    <source>
        <dbReference type="ARBA" id="ARBA00022679"/>
    </source>
</evidence>
<dbReference type="Proteomes" id="UP000837857">
    <property type="component" value="Chromosome 9"/>
</dbReference>
<organism evidence="4 5">
    <name type="scientific">Iphiclides podalirius</name>
    <name type="common">scarce swallowtail</name>
    <dbReference type="NCBI Taxonomy" id="110791"/>
    <lineage>
        <taxon>Eukaryota</taxon>
        <taxon>Metazoa</taxon>
        <taxon>Ecdysozoa</taxon>
        <taxon>Arthropoda</taxon>
        <taxon>Hexapoda</taxon>
        <taxon>Insecta</taxon>
        <taxon>Pterygota</taxon>
        <taxon>Neoptera</taxon>
        <taxon>Endopterygota</taxon>
        <taxon>Lepidoptera</taxon>
        <taxon>Glossata</taxon>
        <taxon>Ditrysia</taxon>
        <taxon>Papilionoidea</taxon>
        <taxon>Papilionidae</taxon>
        <taxon>Papilioninae</taxon>
        <taxon>Iphiclides</taxon>
    </lineage>
</organism>
<reference evidence="4" key="1">
    <citation type="submission" date="2022-03" db="EMBL/GenBank/DDBJ databases">
        <authorList>
            <person name="Martin H S."/>
        </authorList>
    </citation>
    <scope>NUCLEOTIDE SEQUENCE</scope>
</reference>
<dbReference type="SUPFAM" id="SSF53756">
    <property type="entry name" value="UDP-Glycosyltransferase/glycogen phosphorylase"/>
    <property type="match status" value="1"/>
</dbReference>
<gene>
    <name evidence="4" type="ORF">IPOD504_LOCUS17480</name>
</gene>